<reference evidence="2 3" key="2">
    <citation type="journal article" date="2013" name="IMA Fungus">
        <title>IMA Genome-F 1: Ceratocystis fimbriata: Draft nuclear genome sequence for the plant pathogen, Ceratocystis fimbriata.</title>
        <authorList>
            <person name="Wilken P.M."/>
            <person name="Steenkamp E.T."/>
            <person name="Wingfield M.J."/>
            <person name="de Beer Z.W."/>
            <person name="Wingfield B.D."/>
        </authorList>
    </citation>
    <scope>NUCLEOTIDE SEQUENCE [LARGE SCALE GENOMIC DNA]</scope>
    <source>
        <strain evidence="2 3">CBS 114723</strain>
    </source>
</reference>
<feature type="region of interest" description="Disordered" evidence="1">
    <location>
        <begin position="289"/>
        <end position="400"/>
    </location>
</feature>
<dbReference type="OrthoDB" id="5398515at2759"/>
<evidence type="ECO:0000256" key="1">
    <source>
        <dbReference type="SAM" id="MobiDB-lite"/>
    </source>
</evidence>
<evidence type="ECO:0000313" key="3">
    <source>
        <dbReference type="Proteomes" id="UP000222788"/>
    </source>
</evidence>
<sequence length="440" mass="48314">MVSSKVPLAGARATTPSCNESEMTVHTPPTPRFGGYEDHWAPYSPRKSARIAERKTHRTPSPPPFSRTQTVASTPARKTTASKTASVSFTSPMVPPRKKTPQGLQTPRKQLGSSRLTLDPACLSSSSKIQEPSSSSTNVGSAGMLTPAKTPRKAALRNENLDSISRNIFSASTTLVDTKSPELTPRRRRVKKYTGSSLDSIIADEPDEEDPAIPIFTDAADRPFVIKNTEDDPFLRKAPSMMPPPTPRRRSPRKNVLVAGEGRITVEDAIKRDDGIIYTFRGKKFLRKFSPEREEADGIRTRSGLKPRLLFPPKKTQPAPSSSLEDEEADTDVEDHIKNEIIIAEDAEEQEKVAATVAPPLPATPTKPMAASTKTPKSARLSLLTPPESHRSTRSSGKFFDALPIKRSSAVFEQWRSTGAKRRRAADDEDSEPVFKRARA</sequence>
<name>A0A2C5X2Y3_9PEZI</name>
<proteinExistence type="predicted"/>
<feature type="region of interest" description="Disordered" evidence="1">
    <location>
        <begin position="177"/>
        <end position="196"/>
    </location>
</feature>
<dbReference type="AlphaFoldDB" id="A0A2C5X2Y3"/>
<protein>
    <submittedName>
        <fullName evidence="2">Uncharacterized protein</fullName>
    </submittedName>
</protein>
<dbReference type="Proteomes" id="UP000222788">
    <property type="component" value="Unassembled WGS sequence"/>
</dbReference>
<feature type="compositionally biased region" description="Polar residues" evidence="1">
    <location>
        <begin position="66"/>
        <end position="91"/>
    </location>
</feature>
<evidence type="ECO:0000313" key="2">
    <source>
        <dbReference type="EMBL" id="PHH52486.1"/>
    </source>
</evidence>
<accession>A0A2C5X2Y3</accession>
<dbReference type="EMBL" id="APWK03000066">
    <property type="protein sequence ID" value="PHH52486.1"/>
    <property type="molecule type" value="Genomic_DNA"/>
</dbReference>
<gene>
    <name evidence="2" type="ORF">CFIMG_008422RA00001</name>
</gene>
<keyword evidence="3" id="KW-1185">Reference proteome</keyword>
<reference evidence="2 3" key="1">
    <citation type="journal article" date="2013" name="Fungal Biol.">
        <title>Analysis of microsatellite markers in the genome of the plant pathogen Ceratocystis fimbriata.</title>
        <authorList>
            <person name="Simpson M.C."/>
            <person name="Wilken P.M."/>
            <person name="Coetzee M.P."/>
            <person name="Wingfield M.J."/>
            <person name="Wingfield B.D."/>
        </authorList>
    </citation>
    <scope>NUCLEOTIDE SEQUENCE [LARGE SCALE GENOMIC DNA]</scope>
    <source>
        <strain evidence="2 3">CBS 114723</strain>
    </source>
</reference>
<comment type="caution">
    <text evidence="2">The sequence shown here is derived from an EMBL/GenBank/DDBJ whole genome shotgun (WGS) entry which is preliminary data.</text>
</comment>
<feature type="region of interest" description="Disordered" evidence="1">
    <location>
        <begin position="1"/>
        <end position="153"/>
    </location>
</feature>
<feature type="region of interest" description="Disordered" evidence="1">
    <location>
        <begin position="230"/>
        <end position="256"/>
    </location>
</feature>
<organism evidence="2 3">
    <name type="scientific">Ceratocystis fimbriata CBS 114723</name>
    <dbReference type="NCBI Taxonomy" id="1035309"/>
    <lineage>
        <taxon>Eukaryota</taxon>
        <taxon>Fungi</taxon>
        <taxon>Dikarya</taxon>
        <taxon>Ascomycota</taxon>
        <taxon>Pezizomycotina</taxon>
        <taxon>Sordariomycetes</taxon>
        <taxon>Hypocreomycetidae</taxon>
        <taxon>Microascales</taxon>
        <taxon>Ceratocystidaceae</taxon>
        <taxon>Ceratocystis</taxon>
    </lineage>
</organism>
<feature type="compositionally biased region" description="Polar residues" evidence="1">
    <location>
        <begin position="102"/>
        <end position="116"/>
    </location>
</feature>
<feature type="compositionally biased region" description="Basic and acidic residues" evidence="1">
    <location>
        <begin position="289"/>
        <end position="300"/>
    </location>
</feature>
<feature type="compositionally biased region" description="Polar residues" evidence="1">
    <location>
        <begin position="14"/>
        <end position="24"/>
    </location>
</feature>
<feature type="region of interest" description="Disordered" evidence="1">
    <location>
        <begin position="415"/>
        <end position="440"/>
    </location>
</feature>
<feature type="compositionally biased region" description="Acidic residues" evidence="1">
    <location>
        <begin position="324"/>
        <end position="333"/>
    </location>
</feature>
<feature type="compositionally biased region" description="Low complexity" evidence="1">
    <location>
        <begin position="124"/>
        <end position="136"/>
    </location>
</feature>